<evidence type="ECO:0000256" key="3">
    <source>
        <dbReference type="ARBA" id="ARBA00022729"/>
    </source>
</evidence>
<evidence type="ECO:0000259" key="7">
    <source>
        <dbReference type="Pfam" id="PF16555"/>
    </source>
</evidence>
<evidence type="ECO:0000256" key="5">
    <source>
        <dbReference type="SAM" id="Phobius"/>
    </source>
</evidence>
<evidence type="ECO:0000313" key="9">
    <source>
        <dbReference type="EMBL" id="RST97825.1"/>
    </source>
</evidence>
<dbReference type="InterPro" id="IPR041033">
    <property type="entry name" value="SpaA_PFL_dom_1"/>
</dbReference>
<evidence type="ECO:0000256" key="1">
    <source>
        <dbReference type="ARBA" id="ARBA00022512"/>
    </source>
</evidence>
<protein>
    <submittedName>
        <fullName evidence="9">Uncharacterized protein</fullName>
    </submittedName>
</protein>
<keyword evidence="5" id="KW-0812">Transmembrane</keyword>
<dbReference type="SUPFAM" id="SSF49478">
    <property type="entry name" value="Cna protein B-type domain"/>
    <property type="match status" value="1"/>
</dbReference>
<dbReference type="InterPro" id="IPR019931">
    <property type="entry name" value="LPXTG_anchor"/>
</dbReference>
<name>A0A429ZVY3_9ENTE</name>
<keyword evidence="5" id="KW-1133">Transmembrane helix</keyword>
<dbReference type="NCBIfam" id="TIGR04226">
    <property type="entry name" value="RrgB_K2N_iso_D2"/>
    <property type="match status" value="1"/>
</dbReference>
<dbReference type="Proteomes" id="UP000287239">
    <property type="component" value="Unassembled WGS sequence"/>
</dbReference>
<keyword evidence="1" id="KW-0134">Cell wall</keyword>
<evidence type="ECO:0000259" key="6">
    <source>
        <dbReference type="Pfam" id="PF00746"/>
    </source>
</evidence>
<dbReference type="AlphaFoldDB" id="A0A429ZVY3"/>
<dbReference type="GeneID" id="98566850"/>
<gene>
    <name evidence="9" type="ORF">CBF35_00595</name>
</gene>
<dbReference type="Gene3D" id="2.60.40.10">
    <property type="entry name" value="Immunoglobulins"/>
    <property type="match status" value="2"/>
</dbReference>
<dbReference type="Pfam" id="PF16555">
    <property type="entry name" value="GramPos_pilinD1"/>
    <property type="match status" value="1"/>
</dbReference>
<dbReference type="InterPro" id="IPR026466">
    <property type="entry name" value="Fim_isopep_form_D2_dom"/>
</dbReference>
<dbReference type="OrthoDB" id="3263741at2"/>
<accession>A0A429ZVY3</accession>
<organism evidence="9 10">
    <name type="scientific">Vagococcus salmoninarum</name>
    <dbReference type="NCBI Taxonomy" id="2739"/>
    <lineage>
        <taxon>Bacteria</taxon>
        <taxon>Bacillati</taxon>
        <taxon>Bacillota</taxon>
        <taxon>Bacilli</taxon>
        <taxon>Lactobacillales</taxon>
        <taxon>Enterococcaceae</taxon>
        <taxon>Vagococcus</taxon>
    </lineage>
</organism>
<evidence type="ECO:0000313" key="10">
    <source>
        <dbReference type="Proteomes" id="UP000287239"/>
    </source>
</evidence>
<keyword evidence="5" id="KW-0472">Membrane</keyword>
<reference evidence="9 10" key="1">
    <citation type="submission" date="2017-05" db="EMBL/GenBank/DDBJ databases">
        <title>Vagococcus spp. assemblies.</title>
        <authorList>
            <person name="Gulvik C.A."/>
        </authorList>
    </citation>
    <scope>NUCLEOTIDE SEQUENCE [LARGE SCALE GENOMIC DNA]</scope>
    <source>
        <strain evidence="9 10">NCFB 2777</strain>
    </source>
</reference>
<evidence type="ECO:0000256" key="2">
    <source>
        <dbReference type="ARBA" id="ARBA00022525"/>
    </source>
</evidence>
<comment type="caution">
    <text evidence="9">The sequence shown here is derived from an EMBL/GenBank/DDBJ whole genome shotgun (WGS) entry which is preliminary data.</text>
</comment>
<dbReference type="Pfam" id="PF17802">
    <property type="entry name" value="SpaA"/>
    <property type="match status" value="1"/>
</dbReference>
<keyword evidence="10" id="KW-1185">Reference proteome</keyword>
<keyword evidence="3" id="KW-0732">Signal</keyword>
<sequence>MKKSIKYFVLSLLLFLGLTVGQISEASEINRDATVQIELYKLLFAEDELPEELENNGQGNPFEAPNSGLLKKYRGLNGVTYNAYDVTTDFYELLKSGKSTVEAQQVLSKKDMESMTAVQTSVTETVREQDGVAVFQLPTFDSNNRYQAYLFKEVSGSPYYQAPSAQLVVILPVFGKDGKQLEIIKLFPKQLGRKYTPPTLTKEISQHQASYGETINYELVSKVPGDVWTYDTYVIKDQADERLNLHRNSLKVLFNGKELLSESRKIKFDSKGFEIHFDPMLLQKYAGEELTIKYDMNIKEGAEADTAFINTASLKTDKDFIEREQWVKTGGFRFIKQDRKEPLKLLEGATFVIKNQKNNYLKQNNGKWQWETVSDNIAKNYLKYDLFTVTSDKTGVFQLTGLAYGKYELVEVKAPEGYILSETTIPFEIEEGTWKIEEKLVGPLVVVNERIPNKTEVPPTPTPLLPPKKPVLPQTGEAANPSYLVGLIIIFSVISWSVFVKYQSFKERGE</sequence>
<feature type="domain" description="Gram-positive pilin subunit D1 N-terminal" evidence="7">
    <location>
        <begin position="33"/>
        <end position="189"/>
    </location>
</feature>
<feature type="transmembrane region" description="Helical" evidence="5">
    <location>
        <begin position="483"/>
        <end position="502"/>
    </location>
</feature>
<dbReference type="RefSeq" id="WP_126777946.1">
    <property type="nucleotide sequence ID" value="NZ_NGJU01000001.1"/>
</dbReference>
<feature type="domain" description="SpaA-like prealbumin fold" evidence="8">
    <location>
        <begin position="332"/>
        <end position="434"/>
    </location>
</feature>
<evidence type="ECO:0000256" key="4">
    <source>
        <dbReference type="ARBA" id="ARBA00023088"/>
    </source>
</evidence>
<keyword evidence="4" id="KW-0572">Peptidoglycan-anchor</keyword>
<keyword evidence="2" id="KW-0964">Secreted</keyword>
<dbReference type="InterPro" id="IPR013783">
    <property type="entry name" value="Ig-like_fold"/>
</dbReference>
<dbReference type="Pfam" id="PF00746">
    <property type="entry name" value="Gram_pos_anchor"/>
    <property type="match status" value="1"/>
</dbReference>
<dbReference type="InterPro" id="IPR032364">
    <property type="entry name" value="GramPos_pilinD1_N"/>
</dbReference>
<feature type="domain" description="Gram-positive cocci surface proteins LPxTG" evidence="6">
    <location>
        <begin position="467"/>
        <end position="491"/>
    </location>
</feature>
<dbReference type="Gene3D" id="2.60.40.740">
    <property type="match status" value="1"/>
</dbReference>
<dbReference type="EMBL" id="NGJU01000001">
    <property type="protein sequence ID" value="RST97825.1"/>
    <property type="molecule type" value="Genomic_DNA"/>
</dbReference>
<evidence type="ECO:0000259" key="8">
    <source>
        <dbReference type="Pfam" id="PF17802"/>
    </source>
</evidence>
<proteinExistence type="predicted"/>